<organism evidence="1 2">
    <name type="scientific">Hallella seregens ATCC 51272</name>
    <dbReference type="NCBI Taxonomy" id="1336250"/>
    <lineage>
        <taxon>Bacteria</taxon>
        <taxon>Pseudomonadati</taxon>
        <taxon>Bacteroidota</taxon>
        <taxon>Bacteroidia</taxon>
        <taxon>Bacteroidales</taxon>
        <taxon>Prevotellaceae</taxon>
        <taxon>Hallella</taxon>
    </lineage>
</organism>
<keyword evidence="1" id="KW-0418">Kinase</keyword>
<accession>A0ABV5ZMY9</accession>
<proteinExistence type="predicted"/>
<gene>
    <name evidence="1" type="ORF">ACFFK8_10960</name>
</gene>
<sequence>MHIVINPKYASLHDFIARIPSRFDHEGHEIYRARNVIKVMRAPDGTLVNVKRYHVPHGPNRLIYSWNLRKPKCRRAYEYPFKLLARGIETPEPIAVMEERGTLHLLGYSYFVSVQCPYEHTLYEVGNAPEGSYEALAEALATFSADMHLKGVMHKDYTPGNVLWTRDEAGYHFALVDINRMHFGPVSLRQGLYNMRRFWGPRRFSELLAARYATLRHADPAQAVAYMLRERARFWAHFARKHPVPFDL</sequence>
<dbReference type="InterPro" id="IPR011009">
    <property type="entry name" value="Kinase-like_dom_sf"/>
</dbReference>
<dbReference type="Pfam" id="PF06293">
    <property type="entry name" value="Kdo"/>
    <property type="match status" value="1"/>
</dbReference>
<comment type="caution">
    <text evidence="1">The sequence shown here is derived from an EMBL/GenBank/DDBJ whole genome shotgun (WGS) entry which is preliminary data.</text>
</comment>
<dbReference type="RefSeq" id="WP_027952950.1">
    <property type="nucleotide sequence ID" value="NZ_JBHLZF010000002.1"/>
</dbReference>
<evidence type="ECO:0000313" key="1">
    <source>
        <dbReference type="EMBL" id="MFB9898295.1"/>
    </source>
</evidence>
<protein>
    <submittedName>
        <fullName evidence="1">Lipopolysaccharide kinase InaA family protein</fullName>
    </submittedName>
</protein>
<dbReference type="Gene3D" id="1.10.510.10">
    <property type="entry name" value="Transferase(Phosphotransferase) domain 1"/>
    <property type="match status" value="1"/>
</dbReference>
<evidence type="ECO:0000313" key="2">
    <source>
        <dbReference type="Proteomes" id="UP001589688"/>
    </source>
</evidence>
<dbReference type="EMBL" id="JBHLZF010000002">
    <property type="protein sequence ID" value="MFB9898295.1"/>
    <property type="molecule type" value="Genomic_DNA"/>
</dbReference>
<name>A0ABV5ZMY9_9BACT</name>
<keyword evidence="2" id="KW-1185">Reference proteome</keyword>
<dbReference type="Proteomes" id="UP001589688">
    <property type="component" value="Unassembled WGS sequence"/>
</dbReference>
<keyword evidence="1" id="KW-0808">Transferase</keyword>
<dbReference type="GO" id="GO:0016301">
    <property type="term" value="F:kinase activity"/>
    <property type="evidence" value="ECO:0007669"/>
    <property type="project" value="UniProtKB-KW"/>
</dbReference>
<reference evidence="1 2" key="1">
    <citation type="submission" date="2024-09" db="EMBL/GenBank/DDBJ databases">
        <authorList>
            <person name="Sun Q."/>
            <person name="Mori K."/>
        </authorList>
    </citation>
    <scope>NUCLEOTIDE SEQUENCE [LARGE SCALE GENOMIC DNA]</scope>
    <source>
        <strain evidence="1 2">ATCC 51272</strain>
    </source>
</reference>
<dbReference type="SUPFAM" id="SSF56112">
    <property type="entry name" value="Protein kinase-like (PK-like)"/>
    <property type="match status" value="1"/>
</dbReference>